<reference evidence="1 2" key="1">
    <citation type="submission" date="2010-12" db="EMBL/GenBank/DDBJ databases">
        <title>The Genome Sequence of Neisseria mucosa strain C102.</title>
        <authorList>
            <consortium name="The Broad Institute Genome Sequencing Platform"/>
            <person name="Earl A."/>
            <person name="Ward D."/>
            <person name="Feldgarden M."/>
            <person name="Gevers D."/>
            <person name="Sibley C.D."/>
            <person name="Field T.R."/>
            <person name="Grinwis M."/>
            <person name="Eshaghurshan C.S."/>
            <person name="Surette M."/>
            <person name="Young S.K."/>
            <person name="Zeng Q."/>
            <person name="Gargeya S."/>
            <person name="Fitzgerald M."/>
            <person name="Haas B."/>
            <person name="Abouelleil A."/>
            <person name="Alvarado L."/>
            <person name="Arachchi H.M."/>
            <person name="Berlin A."/>
            <person name="Brown A."/>
            <person name="Chapman S.B."/>
            <person name="Chen Z."/>
            <person name="Dunbar C."/>
            <person name="Freedman E."/>
            <person name="Gearin G."/>
            <person name="Gellesch M."/>
            <person name="Goldberg J."/>
            <person name="Griggs A."/>
            <person name="Gujja S."/>
            <person name="Heilman E."/>
            <person name="Heiman D."/>
            <person name="Howarth C."/>
            <person name="Larson L."/>
            <person name="Lui A."/>
            <person name="MacDonald P.J.P."/>
            <person name="Mehta T."/>
            <person name="Montmayeur A."/>
            <person name="Murphy C."/>
            <person name="Neiman D."/>
            <person name="Pearson M."/>
            <person name="Priest M."/>
            <person name="Roberts A."/>
            <person name="Saif S."/>
            <person name="Shea T."/>
            <person name="Shenoy N."/>
            <person name="Sisk P."/>
            <person name="Stolte C."/>
            <person name="Sykes S."/>
            <person name="White J."/>
            <person name="Yandava C."/>
            <person name="Nusbaum C."/>
            <person name="Birren B."/>
        </authorList>
    </citation>
    <scope>NUCLEOTIDE SEQUENCE [LARGE SCALE GENOMIC DNA]</scope>
    <source>
        <strain evidence="1 2">C102</strain>
    </source>
</reference>
<comment type="caution">
    <text evidence="1">The sequence shown here is derived from an EMBL/GenBank/DDBJ whole genome shotgun (WGS) entry which is preliminary data.</text>
</comment>
<name>A0ABN0CBY5_NEIMU</name>
<evidence type="ECO:0000313" key="2">
    <source>
        <dbReference type="Proteomes" id="UP000003612"/>
    </source>
</evidence>
<protein>
    <submittedName>
        <fullName evidence="1">Uncharacterized protein</fullName>
    </submittedName>
</protein>
<dbReference type="RefSeq" id="WP_003747057.1">
    <property type="nucleotide sequence ID" value="NZ_GL635793.1"/>
</dbReference>
<organism evidence="1 2">
    <name type="scientific">Neisseria mucosa C102</name>
    <dbReference type="NCBI Taxonomy" id="435832"/>
    <lineage>
        <taxon>Bacteria</taxon>
        <taxon>Pseudomonadati</taxon>
        <taxon>Pseudomonadota</taxon>
        <taxon>Betaproteobacteria</taxon>
        <taxon>Neisseriales</taxon>
        <taxon>Neisseriaceae</taxon>
        <taxon>Neisseria</taxon>
    </lineage>
</organism>
<keyword evidence="2" id="KW-1185">Reference proteome</keyword>
<dbReference type="Proteomes" id="UP000003612">
    <property type="component" value="Unassembled WGS sequence"/>
</dbReference>
<gene>
    <name evidence="1" type="ORF">HMPREF0604_00813</name>
</gene>
<accession>A0ABN0CBY5</accession>
<dbReference type="EMBL" id="ACRG01000005">
    <property type="protein sequence ID" value="EFV80835.1"/>
    <property type="molecule type" value="Genomic_DNA"/>
</dbReference>
<proteinExistence type="predicted"/>
<evidence type="ECO:0000313" key="1">
    <source>
        <dbReference type="EMBL" id="EFV80835.1"/>
    </source>
</evidence>
<sequence length="477" mass="55024">MNQINPKLQTILDNFTQDSLPNGKNSIEYHNLLEAVTASPVLNERLNTAVEKGYLEKLSVNQDPNSRASYTSTTKEISINLQQLKTPEEQKSFIFVLGHEIQHGFYHYEQGRKETEKHVIDEVRQIAASDVKQKDYTHPLKLWLDTERKNEALAMIAGWNAVTSYEQKQQGKTNLSLQEIIKEGFGYEHFFLDEKQYYLYLNNDPQGKITPTAGLKFNADMTISDSQHEILAKTYFDRLPDQTHLGKHGDSDYRNSYATGPISYIVRQHYAHNPDAKLIIDMKGLGLDEYLIERNGLDLGKAKRREAYYDKTSPDTRQYFDHTINGENQFEHVPITNPKSETEEQNHPYSLKNMPEQAQKLHAQITDKFTEFIKKHHLPYSEDSIQNGIAALTAEAYAKKLPEIMAFNITKDNCLGVMHKDNAFLRIAKVDVNEAMNIDSRESFKDILKTEQNFQLEAEQREMEKQMNHSQSMGIVR</sequence>